<gene>
    <name evidence="1" type="ORF">g.92585</name>
</gene>
<protein>
    <recommendedName>
        <fullName evidence="2">Eukaryotic translation initiation factor 3 subunit H</fullName>
    </recommendedName>
</protein>
<evidence type="ECO:0000313" key="1">
    <source>
        <dbReference type="EMBL" id="JAQ00038.1"/>
    </source>
</evidence>
<evidence type="ECO:0008006" key="2">
    <source>
        <dbReference type="Google" id="ProtNLM"/>
    </source>
</evidence>
<proteinExistence type="predicted"/>
<dbReference type="EMBL" id="GDHC01018591">
    <property type="protein sequence ID" value="JAQ00038.1"/>
    <property type="molecule type" value="Transcribed_RNA"/>
</dbReference>
<organism evidence="1">
    <name type="scientific">Lygus hesperus</name>
    <name type="common">Western plant bug</name>
    <dbReference type="NCBI Taxonomy" id="30085"/>
    <lineage>
        <taxon>Eukaryota</taxon>
        <taxon>Metazoa</taxon>
        <taxon>Ecdysozoa</taxon>
        <taxon>Arthropoda</taxon>
        <taxon>Hexapoda</taxon>
        <taxon>Insecta</taxon>
        <taxon>Pterygota</taxon>
        <taxon>Neoptera</taxon>
        <taxon>Paraneoptera</taxon>
        <taxon>Hemiptera</taxon>
        <taxon>Heteroptera</taxon>
        <taxon>Panheteroptera</taxon>
        <taxon>Cimicomorpha</taxon>
        <taxon>Miridae</taxon>
        <taxon>Mirini</taxon>
        <taxon>Lygus</taxon>
    </lineage>
</organism>
<accession>A0A146KUQ9</accession>
<dbReference type="AlphaFoldDB" id="A0A146KUQ9"/>
<reference evidence="1" key="1">
    <citation type="journal article" date="2016" name="Gigascience">
        <title>De novo construction of an expanded transcriptome assembly for the western tarnished plant bug, Lygus hesperus.</title>
        <authorList>
            <person name="Tassone E.E."/>
            <person name="Geib S.M."/>
            <person name="Hall B."/>
            <person name="Fabrick J.A."/>
            <person name="Brent C.S."/>
            <person name="Hull J.J."/>
        </authorList>
    </citation>
    <scope>NUCLEOTIDE SEQUENCE</scope>
</reference>
<name>A0A146KUQ9_LYGHE</name>
<sequence length="215" mass="23793">MRNELFGTYQVGQFVIAGSTFNIFPIAVVNQLMNLCDHGQPMVFLSYDPFSTAILGKPALHAYVPTQEYLAYHNALKLRKKDVKFSKLVKESNVTAAGVLREVPLQIDVDAYQKLGLAVVHTAPLVNSFSAIQSDAVNNFIEALVNSVRANTETLSTGLEKENKANMHDPSCHNAPLAQRIDTLLLLQHIKIQTQMLESLCNSTLLNTALLRDIE</sequence>